<feature type="region of interest" description="Disordered" evidence="1">
    <location>
        <begin position="100"/>
        <end position="126"/>
    </location>
</feature>
<reference evidence="2 3" key="1">
    <citation type="submission" date="2021-05" db="EMBL/GenBank/DDBJ databases">
        <title>Naturally bred epsilon2 phages have an improved host range and effectivity in uropathogenic E. coli over their ancestor phages.</title>
        <authorList>
            <person name="Saez D."/>
            <person name="Loose M."/>
            <person name="Mutti M."/>
            <person name="Visram Z."/>
            <person name="Hitzenhammer E."/>
            <person name="Dippel D."/>
            <person name="Tisakova L."/>
            <person name="Schertler S."/>
            <person name="Wittmann J."/>
            <person name="Corsini L."/>
            <person name="Wagenlehner F."/>
        </authorList>
    </citation>
    <scope>NUCLEOTIDE SEQUENCE [LARGE SCALE GENOMIC DNA]</scope>
</reference>
<gene>
    <name evidence="2" type="ORF">101101UKE1_017</name>
</gene>
<evidence type="ECO:0000313" key="3">
    <source>
        <dbReference type="Proteomes" id="UP000828651"/>
    </source>
</evidence>
<evidence type="ECO:0000313" key="2">
    <source>
        <dbReference type="EMBL" id="QZI78652.1"/>
    </source>
</evidence>
<proteinExistence type="predicted"/>
<dbReference type="EMBL" id="MZ234012">
    <property type="protein sequence ID" value="QZI78652.1"/>
    <property type="molecule type" value="Genomic_DNA"/>
</dbReference>
<accession>A0AAE7XQT7</accession>
<evidence type="ECO:0000256" key="1">
    <source>
        <dbReference type="SAM" id="MobiDB-lite"/>
    </source>
</evidence>
<dbReference type="Proteomes" id="UP000828651">
    <property type="component" value="Segment"/>
</dbReference>
<sequence>MFKIETIVNRVVKGAALVSVESFIIVDEADQLVAGTKAYDTREEAQAKIDSMGNFAAGLEFARACFPEQADKAQIGKANIVAEYLDWIAAGKPVKEVKSAEEAESQAVEEEVAAPVDAPVSEEEEF</sequence>
<keyword evidence="3" id="KW-1185">Reference proteome</keyword>
<name>A0AAE7XQT7_9CAUD</name>
<protein>
    <submittedName>
        <fullName evidence="2">Uncharacterized protein</fullName>
    </submittedName>
</protein>
<feature type="compositionally biased region" description="Acidic residues" evidence="1">
    <location>
        <begin position="102"/>
        <end position="112"/>
    </location>
</feature>
<organism evidence="2 3">
    <name type="scientific">Escherichia phage vB_EcoP-101101UKE1</name>
    <dbReference type="NCBI Taxonomy" id="2865789"/>
    <lineage>
        <taxon>Viruses</taxon>
        <taxon>Duplodnaviria</taxon>
        <taxon>Heunggongvirae</taxon>
        <taxon>Uroviricota</taxon>
        <taxon>Caudoviricetes</taxon>
        <taxon>Autographivirales</taxon>
        <taxon>Autosignataviridae</taxon>
        <taxon>Molineuxvirinae</taxon>
        <taxon>Vectrevirus</taxon>
        <taxon>Vectrevirus P101101UKE1</taxon>
    </lineage>
</organism>